<dbReference type="Proteomes" id="UP001596086">
    <property type="component" value="Unassembled WGS sequence"/>
</dbReference>
<evidence type="ECO:0000313" key="4">
    <source>
        <dbReference type="Proteomes" id="UP001596086"/>
    </source>
</evidence>
<evidence type="ECO:0000256" key="2">
    <source>
        <dbReference type="SAM" id="SignalP"/>
    </source>
</evidence>
<keyword evidence="4" id="KW-1185">Reference proteome</keyword>
<feature type="region of interest" description="Disordered" evidence="1">
    <location>
        <begin position="106"/>
        <end position="126"/>
    </location>
</feature>
<keyword evidence="2" id="KW-0732">Signal</keyword>
<evidence type="ECO:0000313" key="3">
    <source>
        <dbReference type="EMBL" id="MFC5547816.1"/>
    </source>
</evidence>
<protein>
    <recommendedName>
        <fullName evidence="5">DUF2846 domain-containing protein</fullName>
    </recommendedName>
</protein>
<evidence type="ECO:0000256" key="1">
    <source>
        <dbReference type="SAM" id="MobiDB-lite"/>
    </source>
</evidence>
<feature type="chain" id="PRO_5046596205" description="DUF2846 domain-containing protein" evidence="2">
    <location>
        <begin position="19"/>
        <end position="126"/>
    </location>
</feature>
<organism evidence="3 4">
    <name type="scientific">Massilia aerilata</name>
    <dbReference type="NCBI Taxonomy" id="453817"/>
    <lineage>
        <taxon>Bacteria</taxon>
        <taxon>Pseudomonadati</taxon>
        <taxon>Pseudomonadota</taxon>
        <taxon>Betaproteobacteria</taxon>
        <taxon>Burkholderiales</taxon>
        <taxon>Oxalobacteraceae</taxon>
        <taxon>Telluria group</taxon>
        <taxon>Massilia</taxon>
    </lineage>
</organism>
<evidence type="ECO:0008006" key="5">
    <source>
        <dbReference type="Google" id="ProtNLM"/>
    </source>
</evidence>
<proteinExistence type="predicted"/>
<dbReference type="RefSeq" id="WP_379767836.1">
    <property type="nucleotide sequence ID" value="NZ_JBHSMZ010000004.1"/>
</dbReference>
<dbReference type="EMBL" id="JBHSMZ010000004">
    <property type="protein sequence ID" value="MFC5547816.1"/>
    <property type="molecule type" value="Genomic_DNA"/>
</dbReference>
<accession>A0ABW0RSJ9</accession>
<name>A0ABW0RSJ9_9BURK</name>
<sequence>MRVLLCLFVLLLGCAGCASNIYPRKPTSQEMANAEGLYGLQDGYRAHIFELDSRLYVRIGAHQQKELQLAGPEHFVSKAGDVSIQFQPEREEDDAERVVVEYARAPGGHPPVLFSTGPRPGRSFVD</sequence>
<comment type="caution">
    <text evidence="3">The sequence shown here is derived from an EMBL/GenBank/DDBJ whole genome shotgun (WGS) entry which is preliminary data.</text>
</comment>
<reference evidence="4" key="1">
    <citation type="journal article" date="2019" name="Int. J. Syst. Evol. Microbiol.">
        <title>The Global Catalogue of Microorganisms (GCM) 10K type strain sequencing project: providing services to taxonomists for standard genome sequencing and annotation.</title>
        <authorList>
            <consortium name="The Broad Institute Genomics Platform"/>
            <consortium name="The Broad Institute Genome Sequencing Center for Infectious Disease"/>
            <person name="Wu L."/>
            <person name="Ma J."/>
        </authorList>
    </citation>
    <scope>NUCLEOTIDE SEQUENCE [LARGE SCALE GENOMIC DNA]</scope>
    <source>
        <strain evidence="4">CGMCC 4.5798</strain>
    </source>
</reference>
<feature type="signal peptide" evidence="2">
    <location>
        <begin position="1"/>
        <end position="18"/>
    </location>
</feature>
<gene>
    <name evidence="3" type="ORF">ACFPO9_04735</name>
</gene>